<dbReference type="Proteomes" id="UP001056120">
    <property type="component" value="Linkage Group LG05"/>
</dbReference>
<reference evidence="2" key="1">
    <citation type="journal article" date="2022" name="Mol. Ecol. Resour.">
        <title>The genomes of chicory, endive, great burdock and yacon provide insights into Asteraceae palaeo-polyploidization history and plant inulin production.</title>
        <authorList>
            <person name="Fan W."/>
            <person name="Wang S."/>
            <person name="Wang H."/>
            <person name="Wang A."/>
            <person name="Jiang F."/>
            <person name="Liu H."/>
            <person name="Zhao H."/>
            <person name="Xu D."/>
            <person name="Zhang Y."/>
        </authorList>
    </citation>
    <scope>NUCLEOTIDE SEQUENCE [LARGE SCALE GENOMIC DNA]</scope>
    <source>
        <strain evidence="2">cv. Yunnan</strain>
    </source>
</reference>
<dbReference type="EMBL" id="CM042022">
    <property type="protein sequence ID" value="KAI3814959.1"/>
    <property type="molecule type" value="Genomic_DNA"/>
</dbReference>
<proteinExistence type="predicted"/>
<protein>
    <submittedName>
        <fullName evidence="1">Uncharacterized protein</fullName>
    </submittedName>
</protein>
<evidence type="ECO:0000313" key="2">
    <source>
        <dbReference type="Proteomes" id="UP001056120"/>
    </source>
</evidence>
<sequence>MDVAARRFRESCVATPPSNNSTGISTEEVIGVAVCAGVILITILRILFIFCKKKKRTHPADYCVPPPKVDPSSQQWHHNNPSNHHVIMMPPLKSRPPTGDHVIMMPPLKSRPPTGDHVIMMPLPPQELPQPMVGHCSMSGNNKTIFTYEDLANATEGFSHANCWYFSVQ</sequence>
<keyword evidence="2" id="KW-1185">Reference proteome</keyword>
<organism evidence="1 2">
    <name type="scientific">Smallanthus sonchifolius</name>
    <dbReference type="NCBI Taxonomy" id="185202"/>
    <lineage>
        <taxon>Eukaryota</taxon>
        <taxon>Viridiplantae</taxon>
        <taxon>Streptophyta</taxon>
        <taxon>Embryophyta</taxon>
        <taxon>Tracheophyta</taxon>
        <taxon>Spermatophyta</taxon>
        <taxon>Magnoliopsida</taxon>
        <taxon>eudicotyledons</taxon>
        <taxon>Gunneridae</taxon>
        <taxon>Pentapetalae</taxon>
        <taxon>asterids</taxon>
        <taxon>campanulids</taxon>
        <taxon>Asterales</taxon>
        <taxon>Asteraceae</taxon>
        <taxon>Asteroideae</taxon>
        <taxon>Heliantheae alliance</taxon>
        <taxon>Millerieae</taxon>
        <taxon>Smallanthus</taxon>
    </lineage>
</organism>
<gene>
    <name evidence="1" type="ORF">L1987_14608</name>
</gene>
<evidence type="ECO:0000313" key="1">
    <source>
        <dbReference type="EMBL" id="KAI3814959.1"/>
    </source>
</evidence>
<accession>A0ACB9J367</accession>
<reference evidence="1 2" key="2">
    <citation type="journal article" date="2022" name="Mol. Ecol. Resour.">
        <title>The genomes of chicory, endive, great burdock and yacon provide insights into Asteraceae paleo-polyploidization history and plant inulin production.</title>
        <authorList>
            <person name="Fan W."/>
            <person name="Wang S."/>
            <person name="Wang H."/>
            <person name="Wang A."/>
            <person name="Jiang F."/>
            <person name="Liu H."/>
            <person name="Zhao H."/>
            <person name="Xu D."/>
            <person name="Zhang Y."/>
        </authorList>
    </citation>
    <scope>NUCLEOTIDE SEQUENCE [LARGE SCALE GENOMIC DNA]</scope>
    <source>
        <strain evidence="2">cv. Yunnan</strain>
        <tissue evidence="1">Leaves</tissue>
    </source>
</reference>
<comment type="caution">
    <text evidence="1">The sequence shown here is derived from an EMBL/GenBank/DDBJ whole genome shotgun (WGS) entry which is preliminary data.</text>
</comment>
<name>A0ACB9J367_9ASTR</name>